<organism evidence="2 3">
    <name type="scientific">Corynebacterium efficiens (strain DSM 44549 / YS-314 / AJ 12310 / JCM 11189 / NBRC 100395)</name>
    <dbReference type="NCBI Taxonomy" id="196164"/>
    <lineage>
        <taxon>Bacteria</taxon>
        <taxon>Bacillati</taxon>
        <taxon>Actinomycetota</taxon>
        <taxon>Actinomycetes</taxon>
        <taxon>Mycobacteriales</taxon>
        <taxon>Corynebacteriaceae</taxon>
        <taxon>Corynebacterium</taxon>
    </lineage>
</organism>
<dbReference type="EMBL" id="BA000035">
    <property type="protein sequence ID" value="BAC18961.1"/>
    <property type="molecule type" value="Genomic_DNA"/>
</dbReference>
<keyword evidence="3" id="KW-1185">Reference proteome</keyword>
<sequence>MSTVVDMAISDIARKGERWANRATLKRAIRRGWTPEVTGFSGYGSQRRVRVLARILMTNPDAPQDPLEGSEEGQMSLGEQAQRGWRQFFTIQVPHHPVRVHVGDKTVDSTTDGNGYLDLLVEDHGLDAGWHEVSVEAEGATPATARVLIVDQSARLGLISDIDDTIMVTWLPRALLAAWNSWIRHTDTRKPVPGMGEFYAELLRNDPHAPVFYLSTGAWNTFETLSAFLKRHRLPDGPMLLTDWGPTPTGVFRSGQEHKKVQLRNLIIDYPDIKWILVGDDGQHDPLIYGEAVAEHPDRIAGVAIRELSPGEHVLSHGTTGALTTITTNGGQGVPAVHGRDGHELLLNYRIQPFPLAEQDPAGEVID</sequence>
<evidence type="ECO:0000313" key="2">
    <source>
        <dbReference type="EMBL" id="BAC18961.1"/>
    </source>
</evidence>
<dbReference type="STRING" id="196164.gene:10742580"/>
<accession>C8NQB3</accession>
<reference evidence="2 3" key="1">
    <citation type="journal article" date="2003" name="Genome Res.">
        <title>Comparative complete genome sequence analysis of the amino acid replacements responsible for the thermostability of Corynebacterium efficiens.</title>
        <authorList>
            <person name="Nishio Y."/>
            <person name="Nakamura Y."/>
            <person name="Kawarabayasi Y."/>
            <person name="Usuda Y."/>
            <person name="Kimura E."/>
            <person name="Sugimoto S."/>
            <person name="Matsui K."/>
            <person name="Yamagishi A."/>
            <person name="Kikuchi H."/>
            <person name="Ikeo K."/>
            <person name="Gojobori T."/>
        </authorList>
    </citation>
    <scope>NUCLEOTIDE SEQUENCE [LARGE SCALE GENOMIC DNA]</scope>
    <source>
        <strain evidence="3">DSM 44549 / YS-314 / AJ 12310 / JCM 11189 / NBRC 100395</strain>
    </source>
</reference>
<dbReference type="PANTHER" id="PTHR28208">
    <property type="entry name" value="PHOSPHATIDATE PHOSPHATASE APP1"/>
    <property type="match status" value="1"/>
</dbReference>
<dbReference type="InterPro" id="IPR052935">
    <property type="entry name" value="Mg2+_PAP"/>
</dbReference>
<dbReference type="GO" id="GO:0008195">
    <property type="term" value="F:phosphatidate phosphatase activity"/>
    <property type="evidence" value="ECO:0007669"/>
    <property type="project" value="InterPro"/>
</dbReference>
<proteinExistence type="predicted"/>
<evidence type="ECO:0000259" key="1">
    <source>
        <dbReference type="Pfam" id="PF09949"/>
    </source>
</evidence>
<protein>
    <recommendedName>
        <fullName evidence="1">Phosphatidate phosphatase APP1 catalytic domain-containing protein</fullName>
    </recommendedName>
</protein>
<dbReference type="PANTHER" id="PTHR28208:SF3">
    <property type="entry name" value="PHOSPHATIDATE PHOSPHATASE APP1"/>
    <property type="match status" value="1"/>
</dbReference>
<dbReference type="HOGENOM" id="CLU_038931_0_0_11"/>
<dbReference type="InterPro" id="IPR019236">
    <property type="entry name" value="APP1_cat"/>
</dbReference>
<dbReference type="KEGG" id="cef:CE2151"/>
<dbReference type="AlphaFoldDB" id="Q8FNJ3"/>
<name>Q8FNJ3_COREF</name>
<dbReference type="Proteomes" id="UP000001409">
    <property type="component" value="Chromosome"/>
</dbReference>
<dbReference type="Pfam" id="PF09949">
    <property type="entry name" value="APP1_cat"/>
    <property type="match status" value="1"/>
</dbReference>
<feature type="domain" description="Phosphatidate phosphatase APP1 catalytic" evidence="1">
    <location>
        <begin position="157"/>
        <end position="307"/>
    </location>
</feature>
<evidence type="ECO:0000313" key="3">
    <source>
        <dbReference type="Proteomes" id="UP000001409"/>
    </source>
</evidence>
<accession>Q8FNJ3</accession>
<dbReference type="eggNOG" id="COG4850">
    <property type="taxonomic scope" value="Bacteria"/>
</dbReference>